<gene>
    <name evidence="1" type="ORF">C2H86_07970</name>
</gene>
<evidence type="ECO:0000313" key="2">
    <source>
        <dbReference type="Proteomes" id="UP000464480"/>
    </source>
</evidence>
<proteinExistence type="predicted"/>
<reference evidence="1 2" key="1">
    <citation type="submission" date="2020-02" db="EMBL/GenBank/DDBJ databases">
        <title>Pseudomonas Putida W5 Complete Genome Assembly.</title>
        <authorList>
            <person name="Yuan Z.-C."/>
            <person name="Shaw G.A."/>
            <person name="Cusano A.D."/>
            <person name="Caddey B.J."/>
            <person name="Weselowski B.J."/>
        </authorList>
    </citation>
    <scope>NUCLEOTIDE SEQUENCE [LARGE SCALE GENOMIC DNA]</scope>
    <source>
        <strain evidence="1 2">W5</strain>
    </source>
</reference>
<evidence type="ECO:0000313" key="1">
    <source>
        <dbReference type="EMBL" id="QHG64355.1"/>
    </source>
</evidence>
<name>A0A6I6XWC7_PSEPU</name>
<dbReference type="Proteomes" id="UP000464480">
    <property type="component" value="Chromosome"/>
</dbReference>
<dbReference type="AlphaFoldDB" id="A0A6I6XWC7"/>
<dbReference type="EMBL" id="CP026115">
    <property type="protein sequence ID" value="QHG64355.1"/>
    <property type="molecule type" value="Genomic_DNA"/>
</dbReference>
<sequence>MPNPGQTIFPYIIVTSNEDYAPVAEQFAHRGVEVGCGVISFLSESDFSTIFASLKEVGSGFALILADNLGYFGDGNFARVFHNIR</sequence>
<organism evidence="1 2">
    <name type="scientific">Pseudomonas putida</name>
    <name type="common">Arthrobacter siderocapsulatus</name>
    <dbReference type="NCBI Taxonomy" id="303"/>
    <lineage>
        <taxon>Bacteria</taxon>
        <taxon>Pseudomonadati</taxon>
        <taxon>Pseudomonadota</taxon>
        <taxon>Gammaproteobacteria</taxon>
        <taxon>Pseudomonadales</taxon>
        <taxon>Pseudomonadaceae</taxon>
        <taxon>Pseudomonas</taxon>
    </lineage>
</organism>
<dbReference type="RefSeq" id="WP_159409744.1">
    <property type="nucleotide sequence ID" value="NZ_CP026115.2"/>
</dbReference>
<accession>A0A6I6XWC7</accession>
<protein>
    <submittedName>
        <fullName evidence="1">Uncharacterized protein</fullName>
    </submittedName>
</protein>